<organism evidence="2 3">
    <name type="scientific">Taxus chinensis</name>
    <name type="common">Chinese yew</name>
    <name type="synonym">Taxus wallichiana var. chinensis</name>
    <dbReference type="NCBI Taxonomy" id="29808"/>
    <lineage>
        <taxon>Eukaryota</taxon>
        <taxon>Viridiplantae</taxon>
        <taxon>Streptophyta</taxon>
        <taxon>Embryophyta</taxon>
        <taxon>Tracheophyta</taxon>
        <taxon>Spermatophyta</taxon>
        <taxon>Pinopsida</taxon>
        <taxon>Pinidae</taxon>
        <taxon>Conifers II</taxon>
        <taxon>Cupressales</taxon>
        <taxon>Taxaceae</taxon>
        <taxon>Taxus</taxon>
    </lineage>
</organism>
<keyword evidence="3" id="KW-1185">Reference proteome</keyword>
<dbReference type="OMA" id="CAFEVNN"/>
<evidence type="ECO:0000313" key="2">
    <source>
        <dbReference type="EMBL" id="KAH9326488.1"/>
    </source>
</evidence>
<accession>A0AA38GQF0</accession>
<protein>
    <recommendedName>
        <fullName evidence="1">F-box associated beta-propeller type 1 domain-containing protein</fullName>
    </recommendedName>
</protein>
<reference evidence="2 3" key="1">
    <citation type="journal article" date="2021" name="Nat. Plants">
        <title>The Taxus genome provides insights into paclitaxel biosynthesis.</title>
        <authorList>
            <person name="Xiong X."/>
            <person name="Gou J."/>
            <person name="Liao Q."/>
            <person name="Li Y."/>
            <person name="Zhou Q."/>
            <person name="Bi G."/>
            <person name="Li C."/>
            <person name="Du R."/>
            <person name="Wang X."/>
            <person name="Sun T."/>
            <person name="Guo L."/>
            <person name="Liang H."/>
            <person name="Lu P."/>
            <person name="Wu Y."/>
            <person name="Zhang Z."/>
            <person name="Ro D.K."/>
            <person name="Shang Y."/>
            <person name="Huang S."/>
            <person name="Yan J."/>
        </authorList>
    </citation>
    <scope>NUCLEOTIDE SEQUENCE [LARGE SCALE GENOMIC DNA]</scope>
    <source>
        <strain evidence="2">Ta-2019</strain>
    </source>
</reference>
<proteinExistence type="predicted"/>
<dbReference type="Proteomes" id="UP000824469">
    <property type="component" value="Unassembled WGS sequence"/>
</dbReference>
<feature type="domain" description="F-box associated beta-propeller type 1" evidence="1">
    <location>
        <begin position="5"/>
        <end position="107"/>
    </location>
</feature>
<dbReference type="InterPro" id="IPR050796">
    <property type="entry name" value="SCF_F-box_component"/>
</dbReference>
<dbReference type="InterPro" id="IPR015915">
    <property type="entry name" value="Kelch-typ_b-propeller"/>
</dbReference>
<feature type="non-terminal residue" evidence="2">
    <location>
        <position position="254"/>
    </location>
</feature>
<evidence type="ECO:0000259" key="1">
    <source>
        <dbReference type="Pfam" id="PF07734"/>
    </source>
</evidence>
<dbReference type="SUPFAM" id="SSF50965">
    <property type="entry name" value="Galactose oxidase, central domain"/>
    <property type="match status" value="1"/>
</dbReference>
<dbReference type="AlphaFoldDB" id="A0AA38GQF0"/>
<comment type="caution">
    <text evidence="2">The sequence shown here is derived from an EMBL/GenBank/DDBJ whole genome shotgun (WGS) entry which is preliminary data.</text>
</comment>
<dbReference type="EMBL" id="JAHRHJ020000002">
    <property type="protein sequence ID" value="KAH9326488.1"/>
    <property type="molecule type" value="Genomic_DNA"/>
</dbReference>
<dbReference type="InterPro" id="IPR011043">
    <property type="entry name" value="Gal_Oxase/kelch_b-propeller"/>
</dbReference>
<dbReference type="PANTHER" id="PTHR31672">
    <property type="entry name" value="BNACNNG10540D PROTEIN"/>
    <property type="match status" value="1"/>
</dbReference>
<name>A0AA38GQF0_TAXCH</name>
<gene>
    <name evidence="2" type="ORF">KI387_006666</name>
</gene>
<dbReference type="Gene3D" id="2.120.10.80">
    <property type="entry name" value="Kelch-type beta propeller"/>
    <property type="match status" value="1"/>
</dbReference>
<sequence length="254" mass="28554">MTREISSYYICNPVTRKWKKLPALNGVRRHDFVGLGFDTCTRRCTLVLGINKWEEIPGGVLVVKIYDSEGDEWTTFRTINALSSAPTGEGVFSGGSFYWLSVTSEVKNRLIMGRTGVAALNVENRTWSIISTPQRPLDSRSEPYCHDCISDWNLTGHEGNVVLVYNIYLRLWRLDENNNSWAEARPFPESPCLGMPYTGMKYYSPLVLVNSCGWILVHLPDLGLVVMDSQGTVIHAIEAASINPPRGFAYEINN</sequence>
<dbReference type="InterPro" id="IPR006527">
    <property type="entry name" value="F-box-assoc_dom_typ1"/>
</dbReference>
<evidence type="ECO:0000313" key="3">
    <source>
        <dbReference type="Proteomes" id="UP000824469"/>
    </source>
</evidence>
<dbReference type="Pfam" id="PF07734">
    <property type="entry name" value="FBA_1"/>
    <property type="match status" value="1"/>
</dbReference>